<dbReference type="EMBL" id="ML170169">
    <property type="protein sequence ID" value="TDL23783.1"/>
    <property type="molecule type" value="Genomic_DNA"/>
</dbReference>
<keyword evidence="1" id="KW-0732">Signal</keyword>
<dbReference type="Proteomes" id="UP000294933">
    <property type="component" value="Unassembled WGS sequence"/>
</dbReference>
<feature type="chain" id="PRO_5021265124" description="Malate dehydrogenase" evidence="1">
    <location>
        <begin position="20"/>
        <end position="226"/>
    </location>
</feature>
<proteinExistence type="predicted"/>
<dbReference type="Pfam" id="PF11937">
    <property type="entry name" value="DUF3455"/>
    <property type="match status" value="1"/>
</dbReference>
<evidence type="ECO:0008006" key="4">
    <source>
        <dbReference type="Google" id="ProtNLM"/>
    </source>
</evidence>
<sequence length="226" mass="24183">MLHLLLIAAATLLLSFSEAAPTSQRTRCDVSKVPVPLPSNQDQLQIAAGTVAQYIALGVGVQNYTCGSAGSYTSSGAVAELFDISCFAVKDTSTFETMTDDSYQMFNRTNVSATKLITMMAASESVLGQHVFVTNPVTGTGISPQFDFRSASRKDDPNAYVIASKVGNIAAPTGKQDVDWLSLMNARGSLSTQILRLNTRGGQPPSHCQEGSTISVKYTAQYWFYG</sequence>
<evidence type="ECO:0000313" key="3">
    <source>
        <dbReference type="Proteomes" id="UP000294933"/>
    </source>
</evidence>
<dbReference type="AlphaFoldDB" id="A0A4Y7Q802"/>
<dbReference type="OrthoDB" id="1859733at2759"/>
<dbReference type="InterPro" id="IPR021851">
    <property type="entry name" value="DUF3455"/>
</dbReference>
<protein>
    <recommendedName>
        <fullName evidence="4">Malate dehydrogenase</fullName>
    </recommendedName>
</protein>
<feature type="signal peptide" evidence="1">
    <location>
        <begin position="1"/>
        <end position="19"/>
    </location>
</feature>
<organism evidence="2 3">
    <name type="scientific">Rickenella mellea</name>
    <dbReference type="NCBI Taxonomy" id="50990"/>
    <lineage>
        <taxon>Eukaryota</taxon>
        <taxon>Fungi</taxon>
        <taxon>Dikarya</taxon>
        <taxon>Basidiomycota</taxon>
        <taxon>Agaricomycotina</taxon>
        <taxon>Agaricomycetes</taxon>
        <taxon>Hymenochaetales</taxon>
        <taxon>Rickenellaceae</taxon>
        <taxon>Rickenella</taxon>
    </lineage>
</organism>
<name>A0A4Y7Q802_9AGAM</name>
<evidence type="ECO:0000256" key="1">
    <source>
        <dbReference type="SAM" id="SignalP"/>
    </source>
</evidence>
<dbReference type="PANTHER" id="PTHR35567">
    <property type="entry name" value="MALATE DEHYDROGENASE (AFU_ORTHOLOGUE AFUA_2G13800)"/>
    <property type="match status" value="1"/>
</dbReference>
<dbReference type="PANTHER" id="PTHR35567:SF1">
    <property type="entry name" value="CONSERVED FUNGAL PROTEIN (AFU_ORTHOLOGUE AFUA_1G14230)"/>
    <property type="match status" value="1"/>
</dbReference>
<dbReference type="VEuPathDB" id="FungiDB:BD410DRAFT_150392"/>
<keyword evidence="3" id="KW-1185">Reference proteome</keyword>
<reference evidence="2 3" key="1">
    <citation type="submission" date="2018-06" db="EMBL/GenBank/DDBJ databases">
        <title>A transcriptomic atlas of mushroom development highlights an independent origin of complex multicellularity.</title>
        <authorList>
            <consortium name="DOE Joint Genome Institute"/>
            <person name="Krizsan K."/>
            <person name="Almasi E."/>
            <person name="Merenyi Z."/>
            <person name="Sahu N."/>
            <person name="Viragh M."/>
            <person name="Koszo T."/>
            <person name="Mondo S."/>
            <person name="Kiss B."/>
            <person name="Balint B."/>
            <person name="Kues U."/>
            <person name="Barry K."/>
            <person name="Hegedus J.C."/>
            <person name="Henrissat B."/>
            <person name="Johnson J."/>
            <person name="Lipzen A."/>
            <person name="Ohm R."/>
            <person name="Nagy I."/>
            <person name="Pangilinan J."/>
            <person name="Yan J."/>
            <person name="Xiong Y."/>
            <person name="Grigoriev I.V."/>
            <person name="Hibbett D.S."/>
            <person name="Nagy L.G."/>
        </authorList>
    </citation>
    <scope>NUCLEOTIDE SEQUENCE [LARGE SCALE GENOMIC DNA]</scope>
    <source>
        <strain evidence="2 3">SZMC22713</strain>
    </source>
</reference>
<gene>
    <name evidence="2" type="ORF">BD410DRAFT_150392</name>
</gene>
<evidence type="ECO:0000313" key="2">
    <source>
        <dbReference type="EMBL" id="TDL23783.1"/>
    </source>
</evidence>
<accession>A0A4Y7Q802</accession>